<proteinExistence type="predicted"/>
<feature type="compositionally biased region" description="Polar residues" evidence="1">
    <location>
        <begin position="1"/>
        <end position="35"/>
    </location>
</feature>
<evidence type="ECO:0000313" key="3">
    <source>
        <dbReference type="EMBL" id="CAI9973863.1"/>
    </source>
</evidence>
<name>A0AA86RAK8_9EUKA</name>
<gene>
    <name evidence="4" type="ORF">HINF_LOCUS53135</name>
    <name evidence="5" type="ORF">HINF_LOCUS53139</name>
    <name evidence="2" type="ORF">HINF_LOCUS61505</name>
    <name evidence="3" type="ORF">HINF_LOCUS61508</name>
    <name evidence="6" type="ORF">HINF_LOCUS74324</name>
    <name evidence="7" type="ORF">HINF_LOCUS74327</name>
</gene>
<feature type="region of interest" description="Disordered" evidence="1">
    <location>
        <begin position="1"/>
        <end position="38"/>
    </location>
</feature>
<evidence type="ECO:0000313" key="8">
    <source>
        <dbReference type="Proteomes" id="UP001642409"/>
    </source>
</evidence>
<dbReference type="EMBL" id="CAXDID020000269">
    <property type="protein sequence ID" value="CAL6067684.1"/>
    <property type="molecule type" value="Genomic_DNA"/>
</dbReference>
<reference evidence="2" key="1">
    <citation type="submission" date="2023-06" db="EMBL/GenBank/DDBJ databases">
        <authorList>
            <person name="Kurt Z."/>
        </authorList>
    </citation>
    <scope>NUCLEOTIDE SEQUENCE</scope>
</reference>
<evidence type="ECO:0000313" key="4">
    <source>
        <dbReference type="EMBL" id="CAL6067676.1"/>
    </source>
</evidence>
<dbReference type="Proteomes" id="UP001642409">
    <property type="component" value="Unassembled WGS sequence"/>
</dbReference>
<keyword evidence="8" id="KW-1185">Reference proteome</keyword>
<evidence type="ECO:0000313" key="7">
    <source>
        <dbReference type="EMBL" id="CAL6107164.1"/>
    </source>
</evidence>
<organism evidence="2">
    <name type="scientific">Hexamita inflata</name>
    <dbReference type="NCBI Taxonomy" id="28002"/>
    <lineage>
        <taxon>Eukaryota</taxon>
        <taxon>Metamonada</taxon>
        <taxon>Diplomonadida</taxon>
        <taxon>Hexamitidae</taxon>
        <taxon>Hexamitinae</taxon>
        <taxon>Hexamita</taxon>
    </lineage>
</organism>
<sequence>MHFDIQWNQPRQSTSPEKSHRFQTLRNNIPKQKQTTNKHVKSYTDIRPYKRKILNVNQDVNFQEQCSVAKMLDCALTLSPFHFDDIVARKDPNKQVKRVQAKRIFIHHDEISLNDFHVNNEQQLILSQSLANRQRVMRQFKELNGYDLYDFKTM</sequence>
<evidence type="ECO:0000256" key="1">
    <source>
        <dbReference type="SAM" id="MobiDB-lite"/>
    </source>
</evidence>
<comment type="caution">
    <text evidence="2">The sequence shown here is derived from an EMBL/GenBank/DDBJ whole genome shotgun (WGS) entry which is preliminary data.</text>
</comment>
<accession>A0AA86RAK8</accession>
<dbReference type="EMBL" id="CATOUU010001127">
    <property type="protein sequence ID" value="CAI9973860.1"/>
    <property type="molecule type" value="Genomic_DNA"/>
</dbReference>
<dbReference type="EMBL" id="CAXDID020000629">
    <property type="protein sequence ID" value="CAL6107161.1"/>
    <property type="molecule type" value="Genomic_DNA"/>
</dbReference>
<protein>
    <submittedName>
        <fullName evidence="4">Hypothetical_protein</fullName>
    </submittedName>
</protein>
<dbReference type="EMBL" id="CAXDID020000269">
    <property type="protein sequence ID" value="CAL6067676.1"/>
    <property type="molecule type" value="Genomic_DNA"/>
</dbReference>
<reference evidence="4 8" key="2">
    <citation type="submission" date="2024-07" db="EMBL/GenBank/DDBJ databases">
        <authorList>
            <person name="Akdeniz Z."/>
        </authorList>
    </citation>
    <scope>NUCLEOTIDE SEQUENCE [LARGE SCALE GENOMIC DNA]</scope>
</reference>
<evidence type="ECO:0000313" key="6">
    <source>
        <dbReference type="EMBL" id="CAL6107161.1"/>
    </source>
</evidence>
<dbReference type="EMBL" id="CAXDID020000629">
    <property type="protein sequence ID" value="CAL6107164.1"/>
    <property type="molecule type" value="Genomic_DNA"/>
</dbReference>
<dbReference type="AlphaFoldDB" id="A0AA86RAK8"/>
<dbReference type="EMBL" id="CATOUU010001127">
    <property type="protein sequence ID" value="CAI9973863.1"/>
    <property type="molecule type" value="Genomic_DNA"/>
</dbReference>
<evidence type="ECO:0000313" key="5">
    <source>
        <dbReference type="EMBL" id="CAL6067684.1"/>
    </source>
</evidence>
<evidence type="ECO:0000313" key="2">
    <source>
        <dbReference type="EMBL" id="CAI9973860.1"/>
    </source>
</evidence>